<accession>A0ABQ8TS73</accession>
<name>A0ABQ8TS73_PERAM</name>
<dbReference type="Proteomes" id="UP001148838">
    <property type="component" value="Unassembled WGS sequence"/>
</dbReference>
<evidence type="ECO:0000313" key="1">
    <source>
        <dbReference type="EMBL" id="KAJ4449504.1"/>
    </source>
</evidence>
<dbReference type="EMBL" id="JAJSOF020000003">
    <property type="protein sequence ID" value="KAJ4449504.1"/>
    <property type="molecule type" value="Genomic_DNA"/>
</dbReference>
<evidence type="ECO:0000313" key="2">
    <source>
        <dbReference type="Proteomes" id="UP001148838"/>
    </source>
</evidence>
<sequence>MSKGSRHKRSSRRLPSGQELRSDVVGTGLDCVIPEYDLHAVTVLIVIQSAKLTLGSAWRCINAQGNVTAAVSVGVIFASAVMIPGRVIIYRVYFASSYSAGPCVYPLDQASSAECMLLLLSLTRYPSSAFMGADGTFFHGACASGTSRVLSVASFHWLKMDAPIPAPDACEVLSMKKFLNGQGIAPIEIDCQLCQVYGPNIMSKQMVRCSTRSNKFFVDNAVIVKEGDQQCFQLGFLRTAFFGRGEVGEHHDIESRFDSGSNW</sequence>
<keyword evidence="2" id="KW-1185">Reference proteome</keyword>
<proteinExistence type="predicted"/>
<comment type="caution">
    <text evidence="1">The sequence shown here is derived from an EMBL/GenBank/DDBJ whole genome shotgun (WGS) entry which is preliminary data.</text>
</comment>
<reference evidence="1 2" key="1">
    <citation type="journal article" date="2022" name="Allergy">
        <title>Genome assembly and annotation of Periplaneta americana reveal a comprehensive cockroach allergen profile.</title>
        <authorList>
            <person name="Wang L."/>
            <person name="Xiong Q."/>
            <person name="Saelim N."/>
            <person name="Wang L."/>
            <person name="Nong W."/>
            <person name="Wan A.T."/>
            <person name="Shi M."/>
            <person name="Liu X."/>
            <person name="Cao Q."/>
            <person name="Hui J.H.L."/>
            <person name="Sookrung N."/>
            <person name="Leung T.F."/>
            <person name="Tungtrongchitr A."/>
            <person name="Tsui S.K.W."/>
        </authorList>
    </citation>
    <scope>NUCLEOTIDE SEQUENCE [LARGE SCALE GENOMIC DNA]</scope>
    <source>
        <strain evidence="1">PWHHKU_190912</strain>
    </source>
</reference>
<gene>
    <name evidence="1" type="ORF">ANN_00904</name>
</gene>
<organism evidence="1 2">
    <name type="scientific">Periplaneta americana</name>
    <name type="common">American cockroach</name>
    <name type="synonym">Blatta americana</name>
    <dbReference type="NCBI Taxonomy" id="6978"/>
    <lineage>
        <taxon>Eukaryota</taxon>
        <taxon>Metazoa</taxon>
        <taxon>Ecdysozoa</taxon>
        <taxon>Arthropoda</taxon>
        <taxon>Hexapoda</taxon>
        <taxon>Insecta</taxon>
        <taxon>Pterygota</taxon>
        <taxon>Neoptera</taxon>
        <taxon>Polyneoptera</taxon>
        <taxon>Dictyoptera</taxon>
        <taxon>Blattodea</taxon>
        <taxon>Blattoidea</taxon>
        <taxon>Blattidae</taxon>
        <taxon>Blattinae</taxon>
        <taxon>Periplaneta</taxon>
    </lineage>
</organism>
<protein>
    <submittedName>
        <fullName evidence="1">Uncharacterized protein</fullName>
    </submittedName>
</protein>